<name>A0AA88QP16_9ASTE</name>
<proteinExistence type="predicted"/>
<gene>
    <name evidence="6" type="ORF">RJ640_002651</name>
</gene>
<evidence type="ECO:0000313" key="6">
    <source>
        <dbReference type="EMBL" id="KAK2966350.1"/>
    </source>
</evidence>
<dbReference type="InterPro" id="IPR033133">
    <property type="entry name" value="PUM-HD"/>
</dbReference>
<dbReference type="EMBL" id="JAVXUO010003133">
    <property type="protein sequence ID" value="KAK2966350.1"/>
    <property type="molecule type" value="Genomic_DNA"/>
</dbReference>
<dbReference type="GO" id="GO:0005737">
    <property type="term" value="C:cytoplasm"/>
    <property type="evidence" value="ECO:0007669"/>
    <property type="project" value="TreeGrafter"/>
</dbReference>
<keyword evidence="7" id="KW-1185">Reference proteome</keyword>
<dbReference type="SMART" id="SM00025">
    <property type="entry name" value="Pumilio"/>
    <property type="match status" value="2"/>
</dbReference>
<evidence type="ECO:0000256" key="2">
    <source>
        <dbReference type="ARBA" id="ARBA00022845"/>
    </source>
</evidence>
<dbReference type="PANTHER" id="PTHR12537">
    <property type="entry name" value="RNA BINDING PROTEIN PUMILIO-RELATED"/>
    <property type="match status" value="1"/>
</dbReference>
<evidence type="ECO:0000256" key="4">
    <source>
        <dbReference type="PROSITE-ProRule" id="PRU00317"/>
    </source>
</evidence>
<dbReference type="GO" id="GO:0003729">
    <property type="term" value="F:mRNA binding"/>
    <property type="evidence" value="ECO:0007669"/>
    <property type="project" value="TreeGrafter"/>
</dbReference>
<evidence type="ECO:0000259" key="5">
    <source>
        <dbReference type="PROSITE" id="PS50303"/>
    </source>
</evidence>
<comment type="caution">
    <text evidence="6">The sequence shown here is derived from an EMBL/GenBank/DDBJ whole genome shotgun (WGS) entry which is preliminary data.</text>
</comment>
<feature type="repeat" description="Pumilio" evidence="4">
    <location>
        <begin position="1"/>
        <end position="27"/>
    </location>
</feature>
<evidence type="ECO:0000313" key="7">
    <source>
        <dbReference type="Proteomes" id="UP001187471"/>
    </source>
</evidence>
<dbReference type="Pfam" id="PF00806">
    <property type="entry name" value="PUF"/>
    <property type="match status" value="1"/>
</dbReference>
<dbReference type="AlphaFoldDB" id="A0AA88QP16"/>
<evidence type="ECO:0000256" key="1">
    <source>
        <dbReference type="ARBA" id="ARBA00022737"/>
    </source>
</evidence>
<dbReference type="PROSITE" id="PS50303">
    <property type="entry name" value="PUM_HD"/>
    <property type="match status" value="1"/>
</dbReference>
<dbReference type="SUPFAM" id="SSF48371">
    <property type="entry name" value="ARM repeat"/>
    <property type="match status" value="1"/>
</dbReference>
<accession>A0AA88QP16</accession>
<feature type="repeat" description="Pumilio" evidence="4">
    <location>
        <begin position="31"/>
        <end position="67"/>
    </location>
</feature>
<feature type="domain" description="PUM-HD" evidence="5">
    <location>
        <begin position="1"/>
        <end position="142"/>
    </location>
</feature>
<reference evidence="6" key="1">
    <citation type="submission" date="2022-12" db="EMBL/GenBank/DDBJ databases">
        <title>Draft genome assemblies for two species of Escallonia (Escalloniales).</title>
        <authorList>
            <person name="Chanderbali A."/>
            <person name="Dervinis C."/>
            <person name="Anghel I."/>
            <person name="Soltis D."/>
            <person name="Soltis P."/>
            <person name="Zapata F."/>
        </authorList>
    </citation>
    <scope>NUCLEOTIDE SEQUENCE</scope>
    <source>
        <strain evidence="6">UCBG92.1500</strain>
        <tissue evidence="6">Leaf</tissue>
    </source>
</reference>
<dbReference type="Proteomes" id="UP001187471">
    <property type="component" value="Unassembled WGS sequence"/>
</dbReference>
<dbReference type="GO" id="GO:0006417">
    <property type="term" value="P:regulation of translation"/>
    <property type="evidence" value="ECO:0007669"/>
    <property type="project" value="UniProtKB-KW"/>
</dbReference>
<dbReference type="PROSITE" id="PS50302">
    <property type="entry name" value="PUM"/>
    <property type="match status" value="3"/>
</dbReference>
<feature type="repeat" description="Pumilio" evidence="4">
    <location>
        <begin position="103"/>
        <end position="129"/>
    </location>
</feature>
<evidence type="ECO:0000256" key="3">
    <source>
        <dbReference type="ARBA" id="ARBA00022884"/>
    </source>
</evidence>
<keyword evidence="1" id="KW-0677">Repeat</keyword>
<dbReference type="PANTHER" id="PTHR12537:SF137">
    <property type="entry name" value="PUMILIO HOMOLOG 16-RELATED"/>
    <property type="match status" value="1"/>
</dbReference>
<keyword evidence="3" id="KW-0694">RNA-binding</keyword>
<dbReference type="InterPro" id="IPR011989">
    <property type="entry name" value="ARM-like"/>
</dbReference>
<dbReference type="InterPro" id="IPR001313">
    <property type="entry name" value="Pumilio_RNA-bd_rpt"/>
</dbReference>
<sequence>MEDQHGHHLFQRHLEGSTGNELELIVNQVASLNQDKLLSLAIDTQGNYVVQHVLKLQNQELTDKICNKLRGHYTDLSSKKDGSHVVKKWMTSSIKGMKYAVEEFLENGRSLGQLARDQYGNYVIQRALKTTKVIFPFSNSTH</sequence>
<dbReference type="Pfam" id="PF22493">
    <property type="entry name" value="PUF_NOP9"/>
    <property type="match status" value="1"/>
</dbReference>
<dbReference type="Gene3D" id="1.25.10.10">
    <property type="entry name" value="Leucine-rich Repeat Variant"/>
    <property type="match status" value="1"/>
</dbReference>
<keyword evidence="2" id="KW-0810">Translation regulation</keyword>
<organism evidence="6 7">
    <name type="scientific">Escallonia rubra</name>
    <dbReference type="NCBI Taxonomy" id="112253"/>
    <lineage>
        <taxon>Eukaryota</taxon>
        <taxon>Viridiplantae</taxon>
        <taxon>Streptophyta</taxon>
        <taxon>Embryophyta</taxon>
        <taxon>Tracheophyta</taxon>
        <taxon>Spermatophyta</taxon>
        <taxon>Magnoliopsida</taxon>
        <taxon>eudicotyledons</taxon>
        <taxon>Gunneridae</taxon>
        <taxon>Pentapetalae</taxon>
        <taxon>asterids</taxon>
        <taxon>campanulids</taxon>
        <taxon>Escalloniales</taxon>
        <taxon>Escalloniaceae</taxon>
        <taxon>Escallonia</taxon>
    </lineage>
</organism>
<protein>
    <recommendedName>
        <fullName evidence="5">PUM-HD domain-containing protein</fullName>
    </recommendedName>
</protein>
<dbReference type="InterPro" id="IPR016024">
    <property type="entry name" value="ARM-type_fold"/>
</dbReference>